<gene>
    <name evidence="5" type="ORF">CXR23_14975</name>
</gene>
<reference evidence="5 6" key="1">
    <citation type="submission" date="2017-12" db="EMBL/GenBank/DDBJ databases">
        <authorList>
            <person name="Levesque S."/>
        </authorList>
    </citation>
    <scope>NUCLEOTIDE SEQUENCE [LARGE SCALE GENOMIC DNA]</scope>
    <source>
        <strain evidence="5 6">SMQ-1417</strain>
    </source>
</reference>
<evidence type="ECO:0000313" key="5">
    <source>
        <dbReference type="EMBL" id="AZT94288.1"/>
    </source>
</evidence>
<keyword evidence="3" id="KW-0804">Transcription</keyword>
<dbReference type="CDD" id="cd00090">
    <property type="entry name" value="HTH_ARSR"/>
    <property type="match status" value="1"/>
</dbReference>
<dbReference type="PANTHER" id="PTHR33204:SF18">
    <property type="entry name" value="TRANSCRIPTIONAL REGULATORY PROTEIN"/>
    <property type="match status" value="1"/>
</dbReference>
<evidence type="ECO:0000256" key="3">
    <source>
        <dbReference type="ARBA" id="ARBA00023163"/>
    </source>
</evidence>
<dbReference type="GO" id="GO:0003700">
    <property type="term" value="F:DNA-binding transcription factor activity"/>
    <property type="evidence" value="ECO:0007669"/>
    <property type="project" value="InterPro"/>
</dbReference>
<dbReference type="InterPro" id="IPR002577">
    <property type="entry name" value="HTH_HxlR"/>
</dbReference>
<evidence type="ECO:0000259" key="4">
    <source>
        <dbReference type="PROSITE" id="PS51118"/>
    </source>
</evidence>
<proteinExistence type="predicted"/>
<evidence type="ECO:0000256" key="1">
    <source>
        <dbReference type="ARBA" id="ARBA00023015"/>
    </source>
</evidence>
<dbReference type="SMART" id="SM00418">
    <property type="entry name" value="HTH_ARSR"/>
    <property type="match status" value="1"/>
</dbReference>
<sequence>MVPLRSDWSHDACSIARGVQAVGDPWVLLILRELVNGQTRFDALRERLGIADNTLAARLKSMTEAGLVTRHPYHDGRRTRYEYQPTEAAKDALPILHAFSLWAGKHATGDADREIEIVCRACGTHSTMGERCSACGSQLTVATTAWIRPSSTDRTPVPLAG</sequence>
<dbReference type="PANTHER" id="PTHR33204">
    <property type="entry name" value="TRANSCRIPTIONAL REGULATOR, MARR FAMILY"/>
    <property type="match status" value="1"/>
</dbReference>
<dbReference type="InterPro" id="IPR036390">
    <property type="entry name" value="WH_DNA-bd_sf"/>
</dbReference>
<dbReference type="AlphaFoldDB" id="A0A3T0DHD3"/>
<dbReference type="Pfam" id="PF01638">
    <property type="entry name" value="HxlR"/>
    <property type="match status" value="1"/>
</dbReference>
<reference evidence="5 6" key="2">
    <citation type="submission" date="2019-01" db="EMBL/GenBank/DDBJ databases">
        <title>Comparative genomic analysis of Brevibacterium aurantiacum sheds light on its evolution and its adaptation to smear-ripened cheeses.</title>
        <authorList>
            <person name="Moineau S."/>
        </authorList>
    </citation>
    <scope>NUCLEOTIDE SEQUENCE [LARGE SCALE GENOMIC DNA]</scope>
    <source>
        <strain evidence="5 6">SMQ-1417</strain>
    </source>
</reference>
<feature type="domain" description="HTH hxlR-type" evidence="4">
    <location>
        <begin position="13"/>
        <end position="111"/>
    </location>
</feature>
<name>A0A3T0DHD3_BREAU</name>
<accession>A0A3T0DHD3</accession>
<keyword evidence="1" id="KW-0805">Transcription regulation</keyword>
<dbReference type="InterPro" id="IPR011991">
    <property type="entry name" value="ArsR-like_HTH"/>
</dbReference>
<dbReference type="SUPFAM" id="SSF46785">
    <property type="entry name" value="Winged helix' DNA-binding domain"/>
    <property type="match status" value="1"/>
</dbReference>
<dbReference type="Gene3D" id="1.10.10.10">
    <property type="entry name" value="Winged helix-like DNA-binding domain superfamily/Winged helix DNA-binding domain"/>
    <property type="match status" value="1"/>
</dbReference>
<dbReference type="GO" id="GO:0003677">
    <property type="term" value="F:DNA binding"/>
    <property type="evidence" value="ECO:0007669"/>
    <property type="project" value="UniProtKB-KW"/>
</dbReference>
<dbReference type="EMBL" id="CP025330">
    <property type="protein sequence ID" value="AZT94288.1"/>
    <property type="molecule type" value="Genomic_DNA"/>
</dbReference>
<dbReference type="InterPro" id="IPR036388">
    <property type="entry name" value="WH-like_DNA-bd_sf"/>
</dbReference>
<dbReference type="Proteomes" id="UP000283000">
    <property type="component" value="Chromosome"/>
</dbReference>
<evidence type="ECO:0000256" key="2">
    <source>
        <dbReference type="ARBA" id="ARBA00023125"/>
    </source>
</evidence>
<protein>
    <submittedName>
        <fullName evidence="5">Transcriptional regulator</fullName>
    </submittedName>
</protein>
<evidence type="ECO:0000313" key="6">
    <source>
        <dbReference type="Proteomes" id="UP000283000"/>
    </source>
</evidence>
<keyword evidence="2" id="KW-0238">DNA-binding</keyword>
<dbReference type="InterPro" id="IPR001845">
    <property type="entry name" value="HTH_ArsR_DNA-bd_dom"/>
</dbReference>
<dbReference type="PROSITE" id="PS51118">
    <property type="entry name" value="HTH_HXLR"/>
    <property type="match status" value="1"/>
</dbReference>
<organism evidence="5 6">
    <name type="scientific">Brevibacterium aurantiacum</name>
    <dbReference type="NCBI Taxonomy" id="273384"/>
    <lineage>
        <taxon>Bacteria</taxon>
        <taxon>Bacillati</taxon>
        <taxon>Actinomycetota</taxon>
        <taxon>Actinomycetes</taxon>
        <taxon>Micrococcales</taxon>
        <taxon>Brevibacteriaceae</taxon>
        <taxon>Brevibacterium</taxon>
    </lineage>
</organism>